<feature type="region of interest" description="Disordered" evidence="1">
    <location>
        <begin position="24"/>
        <end position="63"/>
    </location>
</feature>
<protein>
    <submittedName>
        <fullName evidence="2">Uncharacterized protein</fullName>
    </submittedName>
</protein>
<dbReference type="KEGG" id="cfem:HCR03_06120"/>
<accession>A0A7G8TDX6</accession>
<dbReference type="EMBL" id="CP060286">
    <property type="protein sequence ID" value="QNK41817.1"/>
    <property type="molecule type" value="Genomic_DNA"/>
</dbReference>
<sequence>MRLVATNANNVRIVNSDGTLNNNNAYNGNNGVRPIWRKARSSKSKDRKQCTATKGSRIPPVHR</sequence>
<gene>
    <name evidence="2" type="ORF">HCR03_06120</name>
</gene>
<dbReference type="RefSeq" id="WP_187037121.1">
    <property type="nucleotide sequence ID" value="NZ_CP060286.1"/>
</dbReference>
<dbReference type="Proteomes" id="UP000515909">
    <property type="component" value="Chromosome"/>
</dbReference>
<evidence type="ECO:0000256" key="1">
    <source>
        <dbReference type="SAM" id="MobiDB-lite"/>
    </source>
</evidence>
<name>A0A7G8TDX6_9FIRM</name>
<dbReference type="AlphaFoldDB" id="A0A7G8TDX6"/>
<reference evidence="2 3" key="1">
    <citation type="submission" date="2020-08" db="EMBL/GenBank/DDBJ databases">
        <title>The isolate Caproiciproducens sp. 7D4C2 produces n-caproate at mildly acidic conditions from hexoses: genome and rBOX comparison with related strains and chain-elongating bacteria.</title>
        <authorList>
            <person name="Esquivel-Elizondo S."/>
            <person name="Bagci C."/>
            <person name="Temovska M."/>
            <person name="Jeon B.S."/>
            <person name="Bessarab I."/>
            <person name="Williams R.B.H."/>
            <person name="Huson D.H."/>
            <person name="Angenent L.T."/>
        </authorList>
    </citation>
    <scope>NUCLEOTIDE SEQUENCE [LARGE SCALE GENOMIC DNA]</scope>
    <source>
        <strain evidence="2 3">7D4C2</strain>
    </source>
</reference>
<proteinExistence type="predicted"/>
<evidence type="ECO:0000313" key="2">
    <source>
        <dbReference type="EMBL" id="QNK41817.1"/>
    </source>
</evidence>
<organism evidence="2 3">
    <name type="scientific">Caproicibacter fermentans</name>
    <dbReference type="NCBI Taxonomy" id="2576756"/>
    <lineage>
        <taxon>Bacteria</taxon>
        <taxon>Bacillati</taxon>
        <taxon>Bacillota</taxon>
        <taxon>Clostridia</taxon>
        <taxon>Eubacteriales</taxon>
        <taxon>Acutalibacteraceae</taxon>
        <taxon>Caproicibacter</taxon>
    </lineage>
</organism>
<evidence type="ECO:0000313" key="3">
    <source>
        <dbReference type="Proteomes" id="UP000515909"/>
    </source>
</evidence>